<evidence type="ECO:0000313" key="2">
    <source>
        <dbReference type="Proteomes" id="UP001597368"/>
    </source>
</evidence>
<comment type="caution">
    <text evidence="1">The sequence shown here is derived from an EMBL/GenBank/DDBJ whole genome shotgun (WGS) entry which is preliminary data.</text>
</comment>
<organism evidence="1 2">
    <name type="scientific">Nonomuraea mangrovi</name>
    <dbReference type="NCBI Taxonomy" id="2316207"/>
    <lineage>
        <taxon>Bacteria</taxon>
        <taxon>Bacillati</taxon>
        <taxon>Actinomycetota</taxon>
        <taxon>Actinomycetes</taxon>
        <taxon>Streptosporangiales</taxon>
        <taxon>Streptosporangiaceae</taxon>
        <taxon>Nonomuraea</taxon>
    </lineage>
</organism>
<reference evidence="2" key="1">
    <citation type="journal article" date="2019" name="Int. J. Syst. Evol. Microbiol.">
        <title>The Global Catalogue of Microorganisms (GCM) 10K type strain sequencing project: providing services to taxonomists for standard genome sequencing and annotation.</title>
        <authorList>
            <consortium name="The Broad Institute Genomics Platform"/>
            <consortium name="The Broad Institute Genome Sequencing Center for Infectious Disease"/>
            <person name="Wu L."/>
            <person name="Ma J."/>
        </authorList>
    </citation>
    <scope>NUCLEOTIDE SEQUENCE [LARGE SCALE GENOMIC DNA]</scope>
    <source>
        <strain evidence="2">ICMP 6774ER</strain>
    </source>
</reference>
<sequence>MDRRTMWPRARAVGAVVAAVALGVVIGGGGPAVAQNGAKGGGKATFEEIDVQRINVVEPHGKPRLVLTNKVRSPAAVVDGVDLGNAGQRAGMIFYNAEGDEAGGMGVDSSVVDGKPGAGGQLAFDQYKQDQTLVLRYAEDQGRRGVGLTVQDRPDTPLSGMFEEYTKIQQMPPGPERDQAMAELEKKYPSPKRAFFGKNPDKSVGLTLADGKGKPRIVVRVDEKGDPQIQFLDARGKVTRTIKG</sequence>
<evidence type="ECO:0000313" key="1">
    <source>
        <dbReference type="EMBL" id="MFD1939443.1"/>
    </source>
</evidence>
<gene>
    <name evidence="1" type="ORF">ACFSKW_49080</name>
</gene>
<accession>A0ABW4TBP9</accession>
<name>A0ABW4TBP9_9ACTN</name>
<protein>
    <submittedName>
        <fullName evidence="1">Uncharacterized protein</fullName>
    </submittedName>
</protein>
<dbReference type="RefSeq" id="WP_379581725.1">
    <property type="nucleotide sequence ID" value="NZ_JBHUFV010000083.1"/>
</dbReference>
<proteinExistence type="predicted"/>
<dbReference type="EMBL" id="JBHUFV010000083">
    <property type="protein sequence ID" value="MFD1939443.1"/>
    <property type="molecule type" value="Genomic_DNA"/>
</dbReference>
<keyword evidence="2" id="KW-1185">Reference proteome</keyword>
<dbReference type="Proteomes" id="UP001597368">
    <property type="component" value="Unassembled WGS sequence"/>
</dbReference>